<dbReference type="SUPFAM" id="SSF49899">
    <property type="entry name" value="Concanavalin A-like lectins/glucanases"/>
    <property type="match status" value="1"/>
</dbReference>
<evidence type="ECO:0000313" key="2">
    <source>
        <dbReference type="Proteomes" id="UP000630660"/>
    </source>
</evidence>
<sequence length="263" mass="28050">MVLSPCLAKYVPGGGYSGCFNGERAAGTPGLEFYFPCNEGSGNLIAGFSGVSGQESNLPSGWRWYKTGYFNRPAVKSSGSVSNYMELVGAEPQGKRSFQFLYYCDDPTENYNIFQYGMVVGGTPTTGVFSVSVDSGKLKVYAGGTSSAGSTSLQAGKWYLIQVNTSAVMIGVKAPPEDPVPIYALQIAVYLGGVLDATASQSDTSYAGLGNGVRFYGNEDDGFDEIRHLHRELFSEEITNYAVFLKAGRVPKKSAGKLGEGAW</sequence>
<dbReference type="InterPro" id="IPR013320">
    <property type="entry name" value="ConA-like_dom_sf"/>
</dbReference>
<comment type="caution">
    <text evidence="1">The sequence shown here is derived from an EMBL/GenBank/DDBJ whole genome shotgun (WGS) entry which is preliminary data.</text>
</comment>
<gene>
    <name evidence="1" type="ORF">GF359_09615</name>
</gene>
<dbReference type="EMBL" id="WJKJ01000316">
    <property type="protein sequence ID" value="MBD3365456.1"/>
    <property type="molecule type" value="Genomic_DNA"/>
</dbReference>
<evidence type="ECO:0000313" key="1">
    <source>
        <dbReference type="EMBL" id="MBD3365456.1"/>
    </source>
</evidence>
<name>A0A9D5QDW1_UNCW3</name>
<reference evidence="1" key="1">
    <citation type="submission" date="2019-11" db="EMBL/GenBank/DDBJ databases">
        <title>Microbial mats filling the niche in hypersaline microbial mats.</title>
        <authorList>
            <person name="Wong H.L."/>
            <person name="Macleod F.I."/>
            <person name="White R.A. III"/>
            <person name="Burns B.P."/>
        </authorList>
    </citation>
    <scope>NUCLEOTIDE SEQUENCE</scope>
    <source>
        <strain evidence="1">Bin_327</strain>
    </source>
</reference>
<accession>A0A9D5QDW1</accession>
<dbReference type="Proteomes" id="UP000630660">
    <property type="component" value="Unassembled WGS sequence"/>
</dbReference>
<protein>
    <submittedName>
        <fullName evidence="1">Uncharacterized protein</fullName>
    </submittedName>
</protein>
<organism evidence="1 2">
    <name type="scientific">candidate division WOR-3 bacterium</name>
    <dbReference type="NCBI Taxonomy" id="2052148"/>
    <lineage>
        <taxon>Bacteria</taxon>
        <taxon>Bacteria division WOR-3</taxon>
    </lineage>
</organism>
<dbReference type="AlphaFoldDB" id="A0A9D5QDW1"/>
<proteinExistence type="predicted"/>
<dbReference type="Gene3D" id="2.60.120.200">
    <property type="match status" value="1"/>
</dbReference>